<sequence length="51" mass="6386">MYILTIYQYRSNFCIHSLNLDFEFYATTLDLSNLNFSVYCFFKIYYYSCWF</sequence>
<reference evidence="1 2" key="1">
    <citation type="submission" date="2019-01" db="EMBL/GenBank/DDBJ databases">
        <authorList>
            <person name="Sayadi A."/>
        </authorList>
    </citation>
    <scope>NUCLEOTIDE SEQUENCE [LARGE SCALE GENOMIC DNA]</scope>
</reference>
<keyword evidence="2" id="KW-1185">Reference proteome</keyword>
<evidence type="ECO:0000313" key="2">
    <source>
        <dbReference type="Proteomes" id="UP000410492"/>
    </source>
</evidence>
<protein>
    <submittedName>
        <fullName evidence="1">Uncharacterized protein</fullName>
    </submittedName>
</protein>
<dbReference type="AlphaFoldDB" id="A0A653CVS0"/>
<dbReference type="Proteomes" id="UP000410492">
    <property type="component" value="Unassembled WGS sequence"/>
</dbReference>
<gene>
    <name evidence="1" type="ORF">CALMAC_LOCUS12296</name>
</gene>
<organism evidence="1 2">
    <name type="scientific">Callosobruchus maculatus</name>
    <name type="common">Southern cowpea weevil</name>
    <name type="synonym">Pulse bruchid</name>
    <dbReference type="NCBI Taxonomy" id="64391"/>
    <lineage>
        <taxon>Eukaryota</taxon>
        <taxon>Metazoa</taxon>
        <taxon>Ecdysozoa</taxon>
        <taxon>Arthropoda</taxon>
        <taxon>Hexapoda</taxon>
        <taxon>Insecta</taxon>
        <taxon>Pterygota</taxon>
        <taxon>Neoptera</taxon>
        <taxon>Endopterygota</taxon>
        <taxon>Coleoptera</taxon>
        <taxon>Polyphaga</taxon>
        <taxon>Cucujiformia</taxon>
        <taxon>Chrysomeloidea</taxon>
        <taxon>Chrysomelidae</taxon>
        <taxon>Bruchinae</taxon>
        <taxon>Bruchini</taxon>
        <taxon>Callosobruchus</taxon>
    </lineage>
</organism>
<proteinExistence type="predicted"/>
<name>A0A653CVS0_CALMS</name>
<evidence type="ECO:0000313" key="1">
    <source>
        <dbReference type="EMBL" id="VEN52010.1"/>
    </source>
</evidence>
<accession>A0A653CVS0</accession>
<dbReference type="EMBL" id="CAACVG010009089">
    <property type="protein sequence ID" value="VEN52010.1"/>
    <property type="molecule type" value="Genomic_DNA"/>
</dbReference>